<evidence type="ECO:0000256" key="6">
    <source>
        <dbReference type="ARBA" id="ARBA00022989"/>
    </source>
</evidence>
<proteinExistence type="predicted"/>
<dbReference type="EMBL" id="VIGC01000006">
    <property type="protein sequence ID" value="TQE96865.1"/>
    <property type="molecule type" value="Genomic_DNA"/>
</dbReference>
<dbReference type="GO" id="GO:0005886">
    <property type="term" value="C:plasma membrane"/>
    <property type="evidence" value="ECO:0007669"/>
    <property type="project" value="UniProtKB-SubCell"/>
</dbReference>
<dbReference type="SUPFAM" id="SSF51197">
    <property type="entry name" value="Clavaminate synthase-like"/>
    <property type="match status" value="1"/>
</dbReference>
<evidence type="ECO:0000256" key="1">
    <source>
        <dbReference type="ARBA" id="ARBA00004651"/>
    </source>
</evidence>
<keyword evidence="7 8" id="KW-0472">Membrane</keyword>
<dbReference type="OrthoDB" id="5318634at2"/>
<organism evidence="9 10">
    <name type="scientific">Litorilinea aerophila</name>
    <dbReference type="NCBI Taxonomy" id="1204385"/>
    <lineage>
        <taxon>Bacteria</taxon>
        <taxon>Bacillati</taxon>
        <taxon>Chloroflexota</taxon>
        <taxon>Caldilineae</taxon>
        <taxon>Caldilineales</taxon>
        <taxon>Caldilineaceae</taxon>
        <taxon>Litorilinea</taxon>
    </lineage>
</organism>
<reference evidence="9 10" key="1">
    <citation type="submission" date="2019-06" db="EMBL/GenBank/DDBJ databases">
        <title>Genome sequence of Litorilinea aerophila BAA-2444.</title>
        <authorList>
            <person name="Maclea K.S."/>
            <person name="Maurais E.G."/>
            <person name="Iannazzi L.C."/>
        </authorList>
    </citation>
    <scope>NUCLEOTIDE SEQUENCE [LARGE SCALE GENOMIC DNA]</scope>
    <source>
        <strain evidence="9 10">ATCC BAA-2444</strain>
    </source>
</reference>
<evidence type="ECO:0000256" key="7">
    <source>
        <dbReference type="ARBA" id="ARBA00023136"/>
    </source>
</evidence>
<accession>A0A540VJC2</accession>
<feature type="transmembrane region" description="Helical" evidence="8">
    <location>
        <begin position="156"/>
        <end position="179"/>
    </location>
</feature>
<dbReference type="InterPro" id="IPR050297">
    <property type="entry name" value="LipidA_mod_glycosyltrf_83"/>
</dbReference>
<name>A0A540VJC2_9CHLR</name>
<feature type="transmembrane region" description="Helical" evidence="8">
    <location>
        <begin position="363"/>
        <end position="381"/>
    </location>
</feature>
<evidence type="ECO:0008006" key="11">
    <source>
        <dbReference type="Google" id="ProtNLM"/>
    </source>
</evidence>
<feature type="transmembrane region" description="Helical" evidence="8">
    <location>
        <begin position="336"/>
        <end position="357"/>
    </location>
</feature>
<evidence type="ECO:0000256" key="2">
    <source>
        <dbReference type="ARBA" id="ARBA00022475"/>
    </source>
</evidence>
<feature type="transmembrane region" description="Helical" evidence="8">
    <location>
        <begin position="299"/>
        <end position="316"/>
    </location>
</feature>
<keyword evidence="10" id="KW-1185">Reference proteome</keyword>
<dbReference type="PANTHER" id="PTHR33908">
    <property type="entry name" value="MANNOSYLTRANSFERASE YKCB-RELATED"/>
    <property type="match status" value="1"/>
</dbReference>
<feature type="transmembrane region" description="Helical" evidence="8">
    <location>
        <begin position="100"/>
        <end position="120"/>
    </location>
</feature>
<evidence type="ECO:0000256" key="5">
    <source>
        <dbReference type="ARBA" id="ARBA00022692"/>
    </source>
</evidence>
<evidence type="ECO:0000313" key="10">
    <source>
        <dbReference type="Proteomes" id="UP000317371"/>
    </source>
</evidence>
<evidence type="ECO:0000256" key="4">
    <source>
        <dbReference type="ARBA" id="ARBA00022679"/>
    </source>
</evidence>
<comment type="caution">
    <text evidence="9">The sequence shown here is derived from an EMBL/GenBank/DDBJ whole genome shotgun (WGS) entry which is preliminary data.</text>
</comment>
<feature type="transmembrane region" description="Helical" evidence="8">
    <location>
        <begin position="191"/>
        <end position="224"/>
    </location>
</feature>
<dbReference type="Proteomes" id="UP000317371">
    <property type="component" value="Unassembled WGS sequence"/>
</dbReference>
<sequence length="868" mass="95753">MNAITRPSPQTRLDIRRYHRALTLAALLLAFGLGLHRLGAESLWYDETVSALLAAKPIPAMLAHTAGDIHPPGYYLLLHLWLQVAGGASPTGLPPTGLEFILAWPSLWFGLLTVALLYPIGRRLLDHNQRPSAALLGMGLAAIHPFQIWYSQEVRMYTLGSSLGLVCLWALLQALAIGAPAGTRPAQHRWLAVYAGAAALGLYTLYYFAFALAALNLIAMMWLVGRGRPLRRDLGRWLAAQAAALLLWLPWLPIFVRQALEPPVPPWRPPWQGAADVAASLAEALGALVVGQSPPAGRYGPWALAAILLLLAYFGYTKKSWGRPGRVAENPPAWILPAYVLVPPTLILLISLTVTPLYHVRYLFTYAPPFALMAAAAILALGRRSQLLETTVAALLVVASGWSLHQFWQNPRYHSDDHRQAVADLAQAWRPGDVILVNAGWAYTALTTYWPAQWTDPAHSLPPPLGPLQRLTDYAKGVPPRPERRQTVPLVRTGSVDGSPQLGWGSPTSDFFAMDAQETEAALEQLASHYRRIWHYRIYDTVSDPNGLIRTWLADHGRLLLDQAYPGRDYLRLQLFETEGTAAPTDPAIADGVTFGDPLRLIQHWQPQEQAAGSWLYVALDWARTTEPPGDLAMSLRLYDAQDELWAQQDQGPLPPVAEWPATGQIQVLGLPIPLALRPGTYRLELVVYRRENGEPLAVPEGERSRFGQRWLLGQVTVTPPPEALPLPAAWPRLARFDYIDLLQASVQTPTPAPGAAVTLDLIWRPNPSPYQDTYAAVLSLQDGQGRLRQQWREPLGGDSYPSGAWPAGVPVWDRLHLPLAPDLPPGRYRLVVGLVRTSDGLAIPARRPWRPWPVDGVEIGEIAIPRP</sequence>
<feature type="transmembrane region" description="Helical" evidence="8">
    <location>
        <begin position="236"/>
        <end position="256"/>
    </location>
</feature>
<gene>
    <name evidence="9" type="ORF">FKZ61_06340</name>
</gene>
<keyword evidence="5 8" id="KW-0812">Transmembrane</keyword>
<evidence type="ECO:0000256" key="8">
    <source>
        <dbReference type="SAM" id="Phobius"/>
    </source>
</evidence>
<comment type="subcellular location">
    <subcellularLocation>
        <location evidence="1">Cell membrane</location>
        <topology evidence="1">Multi-pass membrane protein</topology>
    </subcellularLocation>
</comment>
<protein>
    <recommendedName>
        <fullName evidence="11">Glycosyltransferase RgtA/B/C/D-like domain-containing protein</fullName>
    </recommendedName>
</protein>
<dbReference type="RefSeq" id="WP_141609237.1">
    <property type="nucleotide sequence ID" value="NZ_VIGC02000006.1"/>
</dbReference>
<keyword evidence="2" id="KW-1003">Cell membrane</keyword>
<dbReference type="GO" id="GO:0016763">
    <property type="term" value="F:pentosyltransferase activity"/>
    <property type="evidence" value="ECO:0007669"/>
    <property type="project" value="TreeGrafter"/>
</dbReference>
<keyword evidence="4" id="KW-0808">Transferase</keyword>
<evidence type="ECO:0000256" key="3">
    <source>
        <dbReference type="ARBA" id="ARBA00022676"/>
    </source>
</evidence>
<feature type="transmembrane region" description="Helical" evidence="8">
    <location>
        <begin position="388"/>
        <end position="408"/>
    </location>
</feature>
<dbReference type="AlphaFoldDB" id="A0A540VJC2"/>
<dbReference type="InParanoid" id="A0A540VJC2"/>
<feature type="transmembrane region" description="Helical" evidence="8">
    <location>
        <begin position="21"/>
        <end position="39"/>
    </location>
</feature>
<keyword evidence="6 8" id="KW-1133">Transmembrane helix</keyword>
<dbReference type="GO" id="GO:0009103">
    <property type="term" value="P:lipopolysaccharide biosynthetic process"/>
    <property type="evidence" value="ECO:0007669"/>
    <property type="project" value="UniProtKB-ARBA"/>
</dbReference>
<keyword evidence="3" id="KW-0328">Glycosyltransferase</keyword>
<dbReference type="GO" id="GO:0010041">
    <property type="term" value="P:response to iron(III) ion"/>
    <property type="evidence" value="ECO:0007669"/>
    <property type="project" value="TreeGrafter"/>
</dbReference>
<evidence type="ECO:0000313" key="9">
    <source>
        <dbReference type="EMBL" id="TQE96865.1"/>
    </source>
</evidence>
<dbReference type="PANTHER" id="PTHR33908:SF3">
    <property type="entry name" value="UNDECAPRENYL PHOSPHATE-ALPHA-4-AMINO-4-DEOXY-L-ARABINOSE ARABINOSYL TRANSFERASE"/>
    <property type="match status" value="1"/>
</dbReference>